<dbReference type="Pfam" id="PF22026">
    <property type="entry name" value="Alpha-amylase_C_2"/>
    <property type="match status" value="1"/>
</dbReference>
<evidence type="ECO:0000259" key="13">
    <source>
        <dbReference type="SMART" id="SM00642"/>
    </source>
</evidence>
<dbReference type="GO" id="GO:0005509">
    <property type="term" value="F:calcium ion binding"/>
    <property type="evidence" value="ECO:0007669"/>
    <property type="project" value="InterPro"/>
</dbReference>
<evidence type="ECO:0000256" key="2">
    <source>
        <dbReference type="ARBA" id="ARBA00001913"/>
    </source>
</evidence>
<evidence type="ECO:0000313" key="15">
    <source>
        <dbReference type="Proteomes" id="UP000532769"/>
    </source>
</evidence>
<dbReference type="GO" id="GO:0004556">
    <property type="term" value="F:alpha-amylase activity"/>
    <property type="evidence" value="ECO:0007669"/>
    <property type="project" value="UniProtKB-EC"/>
</dbReference>
<dbReference type="AlphaFoldDB" id="A0A846MKQ2"/>
<dbReference type="SMART" id="SM00642">
    <property type="entry name" value="Aamy"/>
    <property type="match status" value="1"/>
</dbReference>
<evidence type="ECO:0000256" key="5">
    <source>
        <dbReference type="ARBA" id="ARBA00022723"/>
    </source>
</evidence>
<keyword evidence="15" id="KW-1185">Reference proteome</keyword>
<feature type="domain" description="Glycosyl hydrolase family 13 catalytic" evidence="13">
    <location>
        <begin position="38"/>
        <end position="386"/>
    </location>
</feature>
<comment type="catalytic activity">
    <reaction evidence="1">
        <text>Endohydrolysis of (1-&gt;4)-alpha-D-glucosidic linkages in polysaccharides containing three or more (1-&gt;4)-alpha-linked D-glucose units.</text>
        <dbReference type="EC" id="3.2.1.1"/>
    </reaction>
</comment>
<dbReference type="InterPro" id="IPR017853">
    <property type="entry name" value="GH"/>
</dbReference>
<evidence type="ECO:0000256" key="3">
    <source>
        <dbReference type="ARBA" id="ARBA00008061"/>
    </source>
</evidence>
<feature type="transmembrane region" description="Helical" evidence="11">
    <location>
        <begin position="482"/>
        <end position="502"/>
    </location>
</feature>
<keyword evidence="10 14" id="KW-0326">Glycosidase</keyword>
<keyword evidence="8" id="KW-0106">Calcium</keyword>
<dbReference type="InterPro" id="IPR054174">
    <property type="entry name" value="Alpha-amylase-like_C"/>
</dbReference>
<keyword evidence="9" id="KW-0119">Carbohydrate metabolism</keyword>
<dbReference type="CDD" id="cd11339">
    <property type="entry name" value="AmyAc_bac_CMD_like_2"/>
    <property type="match status" value="1"/>
</dbReference>
<feature type="chain" id="PRO_5032560978" description="alpha-amylase" evidence="12">
    <location>
        <begin position="24"/>
        <end position="510"/>
    </location>
</feature>
<proteinExistence type="inferred from homology"/>
<comment type="caution">
    <text evidence="14">The sequence shown here is derived from an EMBL/GenBank/DDBJ whole genome shotgun (WGS) entry which is preliminary data.</text>
</comment>
<evidence type="ECO:0000256" key="9">
    <source>
        <dbReference type="ARBA" id="ARBA00023277"/>
    </source>
</evidence>
<keyword evidence="11" id="KW-0812">Transmembrane</keyword>
<dbReference type="EC" id="3.2.1.1" evidence="4"/>
<dbReference type="GO" id="GO:0005975">
    <property type="term" value="P:carbohydrate metabolic process"/>
    <property type="evidence" value="ECO:0007669"/>
    <property type="project" value="InterPro"/>
</dbReference>
<reference evidence="14 15" key="1">
    <citation type="submission" date="2020-03" db="EMBL/GenBank/DDBJ databases">
        <title>Genomic Encyclopedia of Archaeal and Bacterial Type Strains, Phase II (KMG-II): from individual species to whole genera.</title>
        <authorList>
            <person name="Goeker M."/>
        </authorList>
    </citation>
    <scope>NUCLEOTIDE SEQUENCE [LARGE SCALE GENOMIC DNA]</scope>
    <source>
        <strain evidence="14 15">DSM 4749</strain>
    </source>
</reference>
<evidence type="ECO:0000256" key="6">
    <source>
        <dbReference type="ARBA" id="ARBA00022729"/>
    </source>
</evidence>
<evidence type="ECO:0000256" key="10">
    <source>
        <dbReference type="ARBA" id="ARBA00023295"/>
    </source>
</evidence>
<accession>A0A846MKQ2</accession>
<dbReference type="InterPro" id="IPR006047">
    <property type="entry name" value="GH13_cat_dom"/>
</dbReference>
<organism evidence="14 15">
    <name type="scientific">Saccharococcus thermophilus</name>
    <dbReference type="NCBI Taxonomy" id="29396"/>
    <lineage>
        <taxon>Bacteria</taxon>
        <taxon>Bacillati</taxon>
        <taxon>Bacillota</taxon>
        <taxon>Bacilli</taxon>
        <taxon>Bacillales</taxon>
        <taxon>Anoxybacillaceae</taxon>
        <taxon>Saccharococcus</taxon>
    </lineage>
</organism>
<sequence>MGNRVFVLFILPFLLFYAFPVQAAEKEERNWQDEAIYFIMVDRFNNMDQSNDYGVNVNDPKGYFGGDLKGVTAKLDYIKDMGFTAICLTPIFKNESGGYHGYWVEDFYKIDPHFGTIKDLKTLVKEAHKRGMKVILDFVANYTGYHHPWLNDPTKKDWFHEKKEIFDWNDQKQVENGWVYGQPDLAQENPKVKRYLIDAAKWWIKQADIDGYRLDAVRHVPKSFWREFSKEVKSVKKDFFLLGEVRSDDPRYIADYGKYGIDGFVDYPFYNAVTKTLTKRDQSLRPLYDVWEYNKTLYGRPYLLGTFLDDHNTVRFTKLAIDNRQNPISRIKLAMSYLFSAPGIPMMYYGTEIAMNGGQDPDNRRLMDFRANQEIIDYIKKLGELRKELPSLRRGDFTLLYEKNGMAVFKRHYKKETTVIAINNTGKTQKVHITNDQLTPGKELRGLLAGDLVRSDRDGYDIILNRETAEIYALADKTGINIPFIATLVAIYVLFVLFLYFAKKRSKQAT</sequence>
<evidence type="ECO:0000256" key="4">
    <source>
        <dbReference type="ARBA" id="ARBA00012595"/>
    </source>
</evidence>
<name>A0A846MKQ2_9BACL</name>
<evidence type="ECO:0000313" key="14">
    <source>
        <dbReference type="EMBL" id="NIK16222.1"/>
    </source>
</evidence>
<dbReference type="RefSeq" id="WP_166911558.1">
    <property type="nucleotide sequence ID" value="NZ_JAASRS010000001.1"/>
</dbReference>
<dbReference type="Pfam" id="PF00128">
    <property type="entry name" value="Alpha-amylase"/>
    <property type="match status" value="1"/>
</dbReference>
<dbReference type="PANTHER" id="PTHR10357:SF215">
    <property type="entry name" value="ALPHA-AMYLASE 1"/>
    <property type="match status" value="1"/>
</dbReference>
<dbReference type="Proteomes" id="UP000532769">
    <property type="component" value="Unassembled WGS sequence"/>
</dbReference>
<protein>
    <recommendedName>
        <fullName evidence="4">alpha-amylase</fullName>
        <ecNumber evidence="4">3.2.1.1</ecNumber>
    </recommendedName>
</protein>
<keyword evidence="11" id="KW-1133">Transmembrane helix</keyword>
<evidence type="ECO:0000256" key="1">
    <source>
        <dbReference type="ARBA" id="ARBA00000548"/>
    </source>
</evidence>
<evidence type="ECO:0000256" key="7">
    <source>
        <dbReference type="ARBA" id="ARBA00022801"/>
    </source>
</evidence>
<feature type="signal peptide" evidence="12">
    <location>
        <begin position="1"/>
        <end position="23"/>
    </location>
</feature>
<dbReference type="SUPFAM" id="SSF51445">
    <property type="entry name" value="(Trans)glycosidases"/>
    <property type="match status" value="1"/>
</dbReference>
<evidence type="ECO:0000256" key="8">
    <source>
        <dbReference type="ARBA" id="ARBA00022837"/>
    </source>
</evidence>
<dbReference type="Gene3D" id="3.20.20.80">
    <property type="entry name" value="Glycosidases"/>
    <property type="match status" value="1"/>
</dbReference>
<keyword evidence="7 14" id="KW-0378">Hydrolase</keyword>
<keyword evidence="6 12" id="KW-0732">Signal</keyword>
<dbReference type="EMBL" id="JAASRS010000001">
    <property type="protein sequence ID" value="NIK16222.1"/>
    <property type="molecule type" value="Genomic_DNA"/>
</dbReference>
<gene>
    <name evidence="14" type="ORF">BDD39_002732</name>
</gene>
<dbReference type="PIRSF" id="PIRSF001024">
    <property type="entry name" value="Alph-amyl_fung"/>
    <property type="match status" value="1"/>
</dbReference>
<evidence type="ECO:0000256" key="11">
    <source>
        <dbReference type="SAM" id="Phobius"/>
    </source>
</evidence>
<comment type="cofactor">
    <cofactor evidence="2">
        <name>Ca(2+)</name>
        <dbReference type="ChEBI" id="CHEBI:29108"/>
    </cofactor>
</comment>
<keyword evidence="5" id="KW-0479">Metal-binding</keyword>
<comment type="similarity">
    <text evidence="3">Belongs to the glycosyl hydrolase 13 family.</text>
</comment>
<keyword evidence="11" id="KW-0472">Membrane</keyword>
<dbReference type="SUPFAM" id="SSF51011">
    <property type="entry name" value="Glycosyl hydrolase domain"/>
    <property type="match status" value="1"/>
</dbReference>
<evidence type="ECO:0000256" key="12">
    <source>
        <dbReference type="SAM" id="SignalP"/>
    </source>
</evidence>
<dbReference type="PANTHER" id="PTHR10357">
    <property type="entry name" value="ALPHA-AMYLASE FAMILY MEMBER"/>
    <property type="match status" value="1"/>
</dbReference>
<dbReference type="InterPro" id="IPR013777">
    <property type="entry name" value="A-amylase-like"/>
</dbReference>
<dbReference type="Gene3D" id="2.60.40.1180">
    <property type="entry name" value="Golgi alpha-mannosidase II"/>
    <property type="match status" value="1"/>
</dbReference>
<dbReference type="InterPro" id="IPR013780">
    <property type="entry name" value="Glyco_hydro_b"/>
</dbReference>